<keyword evidence="7 9" id="KW-1133">Transmembrane helix</keyword>
<proteinExistence type="inferred from homology"/>
<dbReference type="InterPro" id="IPR020846">
    <property type="entry name" value="MFS_dom"/>
</dbReference>
<evidence type="ECO:0000256" key="8">
    <source>
        <dbReference type="ARBA" id="ARBA00023136"/>
    </source>
</evidence>
<evidence type="ECO:0000313" key="12">
    <source>
        <dbReference type="Proteomes" id="UP001056291"/>
    </source>
</evidence>
<dbReference type="SUPFAM" id="SSF103473">
    <property type="entry name" value="MFS general substrate transporter"/>
    <property type="match status" value="1"/>
</dbReference>
<dbReference type="InterPro" id="IPR005828">
    <property type="entry name" value="MFS_sugar_transport-like"/>
</dbReference>
<comment type="subcellular location">
    <subcellularLocation>
        <location evidence="1">Cell membrane</location>
        <topology evidence="1">Multi-pass membrane protein</topology>
    </subcellularLocation>
</comment>
<feature type="transmembrane region" description="Helical" evidence="9">
    <location>
        <begin position="26"/>
        <end position="44"/>
    </location>
</feature>
<feature type="transmembrane region" description="Helical" evidence="9">
    <location>
        <begin position="328"/>
        <end position="347"/>
    </location>
</feature>
<gene>
    <name evidence="11" type="ORF">NBZ79_15000</name>
</gene>
<evidence type="ECO:0000256" key="2">
    <source>
        <dbReference type="ARBA" id="ARBA00008240"/>
    </source>
</evidence>
<dbReference type="EMBL" id="CP098747">
    <property type="protein sequence ID" value="USG60472.1"/>
    <property type="molecule type" value="Genomic_DNA"/>
</dbReference>
<dbReference type="InterPro" id="IPR051084">
    <property type="entry name" value="H+-coupled_symporters"/>
</dbReference>
<evidence type="ECO:0000256" key="6">
    <source>
        <dbReference type="ARBA" id="ARBA00022847"/>
    </source>
</evidence>
<feature type="transmembrane region" description="Helical" evidence="9">
    <location>
        <begin position="86"/>
        <end position="104"/>
    </location>
</feature>
<evidence type="ECO:0000256" key="4">
    <source>
        <dbReference type="ARBA" id="ARBA00022475"/>
    </source>
</evidence>
<dbReference type="Pfam" id="PF00083">
    <property type="entry name" value="Sugar_tr"/>
    <property type="match status" value="1"/>
</dbReference>
<keyword evidence="4" id="KW-1003">Cell membrane</keyword>
<evidence type="ECO:0000256" key="9">
    <source>
        <dbReference type="SAM" id="Phobius"/>
    </source>
</evidence>
<feature type="transmembrane region" description="Helical" evidence="9">
    <location>
        <begin position="50"/>
        <end position="74"/>
    </location>
</feature>
<feature type="transmembrane region" description="Helical" evidence="9">
    <location>
        <begin position="151"/>
        <end position="176"/>
    </location>
</feature>
<name>A0ABY4W0J5_9PROT</name>
<comment type="similarity">
    <text evidence="2">Belongs to the major facilitator superfamily. Metabolite:H+ Symporter (MHS) family (TC 2.A.1.6) family.</text>
</comment>
<dbReference type="Gene3D" id="1.20.1250.20">
    <property type="entry name" value="MFS general substrate transporter like domains"/>
    <property type="match status" value="1"/>
</dbReference>
<feature type="transmembrane region" description="Helical" evidence="9">
    <location>
        <begin position="240"/>
        <end position="262"/>
    </location>
</feature>
<feature type="transmembrane region" description="Helical" evidence="9">
    <location>
        <begin position="274"/>
        <end position="294"/>
    </location>
</feature>
<keyword evidence="3" id="KW-0813">Transport</keyword>
<accession>A0ABY4W0J5</accession>
<keyword evidence="12" id="KW-1185">Reference proteome</keyword>
<protein>
    <submittedName>
        <fullName evidence="11">MFS transporter</fullName>
    </submittedName>
</protein>
<feature type="transmembrane region" description="Helical" evidence="9">
    <location>
        <begin position="303"/>
        <end position="322"/>
    </location>
</feature>
<keyword evidence="6" id="KW-0769">Symport</keyword>
<evidence type="ECO:0000256" key="5">
    <source>
        <dbReference type="ARBA" id="ARBA00022692"/>
    </source>
</evidence>
<dbReference type="RefSeq" id="WP_251933353.1">
    <property type="nucleotide sequence ID" value="NZ_CP098747.1"/>
</dbReference>
<organism evidence="11 12">
    <name type="scientific">Sneathiella marina</name>
    <dbReference type="NCBI Taxonomy" id="2950108"/>
    <lineage>
        <taxon>Bacteria</taxon>
        <taxon>Pseudomonadati</taxon>
        <taxon>Pseudomonadota</taxon>
        <taxon>Alphaproteobacteria</taxon>
        <taxon>Sneathiellales</taxon>
        <taxon>Sneathiellaceae</taxon>
        <taxon>Sneathiella</taxon>
    </lineage>
</organism>
<feature type="transmembrane region" description="Helical" evidence="9">
    <location>
        <begin position="397"/>
        <end position="415"/>
    </location>
</feature>
<dbReference type="InterPro" id="IPR036259">
    <property type="entry name" value="MFS_trans_sf"/>
</dbReference>
<feature type="domain" description="Major facilitator superfamily (MFS) profile" evidence="10">
    <location>
        <begin position="14"/>
        <end position="420"/>
    </location>
</feature>
<evidence type="ECO:0000256" key="1">
    <source>
        <dbReference type="ARBA" id="ARBA00004651"/>
    </source>
</evidence>
<dbReference type="InterPro" id="IPR005829">
    <property type="entry name" value="Sugar_transporter_CS"/>
</dbReference>
<keyword evidence="8 9" id="KW-0472">Membrane</keyword>
<reference evidence="11" key="1">
    <citation type="submission" date="2022-06" db="EMBL/GenBank/DDBJ databases">
        <title>Sneathiella actinostolidae sp. nov., isolated from a sea anemonein the Western Pacific Ocean.</title>
        <authorList>
            <person name="Wei M.J."/>
        </authorList>
    </citation>
    <scope>NUCLEOTIDE SEQUENCE</scope>
    <source>
        <strain evidence="11">PHK-P5</strain>
    </source>
</reference>
<evidence type="ECO:0000313" key="11">
    <source>
        <dbReference type="EMBL" id="USG60472.1"/>
    </source>
</evidence>
<dbReference type="PANTHER" id="PTHR43528:SF1">
    <property type="entry name" value="ALPHA-KETOGLUTARATE PERMEASE"/>
    <property type="match status" value="1"/>
</dbReference>
<sequence length="425" mass="46209">MKYPSFNVNYARRTALSGAIGSVMEWYDFAIFVYLAPVISSVFFPSKDSFGSLTATYAIFAFGFISRPFGAIVYGHVGDCMGRKPVLILSVAMMGGATFCVGLLPTFDQLGPTAVIALIVLRIFQGFSVGGEFSGSTAFIVELSPPKRRGFFGSWIVSGSGIGFLIGSASAVLTAYLLGPEELADWGWRIPFLAGGVIAIIAYYFRSGIDEKRPDRAIADEKGSPLLAAFQDHWLDMLRVGGLALTVNAGFYLMFVYAITFLTTNVHLSPTSVMGINTLCLVAIALFPLCFSVLSDKIGRKPILLFGTISILLLSWPLFWLLDHQNLYFVFLGLFGFAVIFSMIFSVNPAVMAEILPHEIRISTLSVAYNLTLTLFGGTAPLVALFLVTWTESTFSPVYYLMGLAVISLLAIFSIPETGGKKLRD</sequence>
<dbReference type="InterPro" id="IPR011701">
    <property type="entry name" value="MFS"/>
</dbReference>
<evidence type="ECO:0000259" key="10">
    <source>
        <dbReference type="PROSITE" id="PS50850"/>
    </source>
</evidence>
<evidence type="ECO:0000256" key="3">
    <source>
        <dbReference type="ARBA" id="ARBA00022448"/>
    </source>
</evidence>
<keyword evidence="5 9" id="KW-0812">Transmembrane</keyword>
<dbReference type="Pfam" id="PF07690">
    <property type="entry name" value="MFS_1"/>
    <property type="match status" value="1"/>
</dbReference>
<dbReference type="Proteomes" id="UP001056291">
    <property type="component" value="Chromosome"/>
</dbReference>
<dbReference type="PROSITE" id="PS00217">
    <property type="entry name" value="SUGAR_TRANSPORT_2"/>
    <property type="match status" value="1"/>
</dbReference>
<feature type="transmembrane region" description="Helical" evidence="9">
    <location>
        <begin position="188"/>
        <end position="205"/>
    </location>
</feature>
<dbReference type="PROSITE" id="PS50850">
    <property type="entry name" value="MFS"/>
    <property type="match status" value="1"/>
</dbReference>
<feature type="transmembrane region" description="Helical" evidence="9">
    <location>
        <begin position="367"/>
        <end position="391"/>
    </location>
</feature>
<dbReference type="PANTHER" id="PTHR43528">
    <property type="entry name" value="ALPHA-KETOGLUTARATE PERMEASE"/>
    <property type="match status" value="1"/>
</dbReference>
<evidence type="ECO:0000256" key="7">
    <source>
        <dbReference type="ARBA" id="ARBA00022989"/>
    </source>
</evidence>